<protein>
    <recommendedName>
        <fullName evidence="1">N(6)-L-threonylcarbamoyladenine synthase</fullName>
        <ecNumber evidence="1">2.3.1.234</ecNumber>
    </recommendedName>
</protein>
<evidence type="ECO:0000256" key="1">
    <source>
        <dbReference type="ARBA" id="ARBA00012156"/>
    </source>
</evidence>
<evidence type="ECO:0000256" key="6">
    <source>
        <dbReference type="ARBA" id="ARBA00048117"/>
    </source>
</evidence>
<evidence type="ECO:0000313" key="8">
    <source>
        <dbReference type="EMBL" id="SVE46405.1"/>
    </source>
</evidence>
<dbReference type="Pfam" id="PF00814">
    <property type="entry name" value="TsaD"/>
    <property type="match status" value="1"/>
</dbReference>
<dbReference type="Gene3D" id="3.30.420.40">
    <property type="match status" value="1"/>
</dbReference>
<dbReference type="InterPro" id="IPR000905">
    <property type="entry name" value="Gcp-like_dom"/>
</dbReference>
<name>A0A383DQA3_9ZZZZ</name>
<sequence length="110" mass="11680">MIVLGIESSCDETSASIVKDHKILSNIIFSQEIHSQYGGVVPELASREHQKNIAYVVGKSLEKSNTQLKDLDGIAVTYGAGLKGALLVGLNFAKGMSIALGIPFIGVNHL</sequence>
<dbReference type="EMBL" id="UINC01219091">
    <property type="protein sequence ID" value="SVE46405.1"/>
    <property type="molecule type" value="Genomic_DNA"/>
</dbReference>
<dbReference type="InterPro" id="IPR043129">
    <property type="entry name" value="ATPase_NBD"/>
</dbReference>
<feature type="non-terminal residue" evidence="8">
    <location>
        <position position="110"/>
    </location>
</feature>
<dbReference type="InterPro" id="IPR017861">
    <property type="entry name" value="KAE1/TsaD"/>
</dbReference>
<dbReference type="SUPFAM" id="SSF53067">
    <property type="entry name" value="Actin-like ATPase domain"/>
    <property type="match status" value="1"/>
</dbReference>
<dbReference type="GO" id="GO:0061711">
    <property type="term" value="F:tRNA N(6)-L-threonylcarbamoyladenine synthase activity"/>
    <property type="evidence" value="ECO:0007669"/>
    <property type="project" value="UniProtKB-EC"/>
</dbReference>
<gene>
    <name evidence="8" type="ORF">METZ01_LOCUS499259</name>
</gene>
<dbReference type="EC" id="2.3.1.234" evidence="1"/>
<dbReference type="PANTHER" id="PTHR11735">
    <property type="entry name" value="TRNA N6-ADENOSINE THREONYLCARBAMOYLTRANSFERASE"/>
    <property type="match status" value="1"/>
</dbReference>
<accession>A0A383DQA3</accession>
<keyword evidence="2" id="KW-0808">Transferase</keyword>
<dbReference type="FunFam" id="3.30.420.40:FF:000012">
    <property type="entry name" value="tRNA N6-adenosine threonylcarbamoyltransferase"/>
    <property type="match status" value="1"/>
</dbReference>
<feature type="domain" description="Gcp-like" evidence="7">
    <location>
        <begin position="22"/>
        <end position="110"/>
    </location>
</feature>
<keyword evidence="3" id="KW-0819">tRNA processing</keyword>
<evidence type="ECO:0000256" key="4">
    <source>
        <dbReference type="ARBA" id="ARBA00022723"/>
    </source>
</evidence>
<keyword evidence="5" id="KW-0012">Acyltransferase</keyword>
<evidence type="ECO:0000256" key="2">
    <source>
        <dbReference type="ARBA" id="ARBA00022679"/>
    </source>
</evidence>
<organism evidence="8">
    <name type="scientific">marine metagenome</name>
    <dbReference type="NCBI Taxonomy" id="408172"/>
    <lineage>
        <taxon>unclassified sequences</taxon>
        <taxon>metagenomes</taxon>
        <taxon>ecological metagenomes</taxon>
    </lineage>
</organism>
<dbReference type="PANTHER" id="PTHR11735:SF6">
    <property type="entry name" value="TRNA N6-ADENOSINE THREONYLCARBAMOYLTRANSFERASE, MITOCHONDRIAL"/>
    <property type="match status" value="1"/>
</dbReference>
<evidence type="ECO:0000256" key="5">
    <source>
        <dbReference type="ARBA" id="ARBA00023315"/>
    </source>
</evidence>
<evidence type="ECO:0000256" key="3">
    <source>
        <dbReference type="ARBA" id="ARBA00022694"/>
    </source>
</evidence>
<keyword evidence="4" id="KW-0479">Metal-binding</keyword>
<reference evidence="8" key="1">
    <citation type="submission" date="2018-05" db="EMBL/GenBank/DDBJ databases">
        <authorList>
            <person name="Lanie J.A."/>
            <person name="Ng W.-L."/>
            <person name="Kazmierczak K.M."/>
            <person name="Andrzejewski T.M."/>
            <person name="Davidsen T.M."/>
            <person name="Wayne K.J."/>
            <person name="Tettelin H."/>
            <person name="Glass J.I."/>
            <person name="Rusch D."/>
            <person name="Podicherti R."/>
            <person name="Tsui H.-C.T."/>
            <person name="Winkler M.E."/>
        </authorList>
    </citation>
    <scope>NUCLEOTIDE SEQUENCE</scope>
</reference>
<comment type="catalytic activity">
    <reaction evidence="6">
        <text>L-threonylcarbamoyladenylate + adenosine(37) in tRNA = N(6)-L-threonylcarbamoyladenosine(37) in tRNA + AMP + H(+)</text>
        <dbReference type="Rhea" id="RHEA:37059"/>
        <dbReference type="Rhea" id="RHEA-COMP:10162"/>
        <dbReference type="Rhea" id="RHEA-COMP:10163"/>
        <dbReference type="ChEBI" id="CHEBI:15378"/>
        <dbReference type="ChEBI" id="CHEBI:73682"/>
        <dbReference type="ChEBI" id="CHEBI:74411"/>
        <dbReference type="ChEBI" id="CHEBI:74418"/>
        <dbReference type="ChEBI" id="CHEBI:456215"/>
        <dbReference type="EC" id="2.3.1.234"/>
    </reaction>
</comment>
<proteinExistence type="predicted"/>
<evidence type="ECO:0000259" key="7">
    <source>
        <dbReference type="Pfam" id="PF00814"/>
    </source>
</evidence>
<dbReference type="AlphaFoldDB" id="A0A383DQA3"/>
<dbReference type="PRINTS" id="PR00789">
    <property type="entry name" value="OSIALOPTASE"/>
</dbReference>
<dbReference type="GO" id="GO:0046872">
    <property type="term" value="F:metal ion binding"/>
    <property type="evidence" value="ECO:0007669"/>
    <property type="project" value="UniProtKB-KW"/>
</dbReference>
<dbReference type="GO" id="GO:0008033">
    <property type="term" value="P:tRNA processing"/>
    <property type="evidence" value="ECO:0007669"/>
    <property type="project" value="UniProtKB-KW"/>
</dbReference>